<accession>A0A4Y1WT10</accession>
<evidence type="ECO:0000313" key="4">
    <source>
        <dbReference type="Proteomes" id="UP000318946"/>
    </source>
</evidence>
<organism evidence="3 4">
    <name type="scientific">Alistipes communis</name>
    <dbReference type="NCBI Taxonomy" id="2585118"/>
    <lineage>
        <taxon>Bacteria</taxon>
        <taxon>Pseudomonadati</taxon>
        <taxon>Bacteroidota</taxon>
        <taxon>Bacteroidia</taxon>
        <taxon>Bacteroidales</taxon>
        <taxon>Rikenellaceae</taxon>
        <taxon>Alistipes</taxon>
    </lineage>
</organism>
<feature type="signal peptide" evidence="2">
    <location>
        <begin position="1"/>
        <end position="22"/>
    </location>
</feature>
<evidence type="ECO:0008006" key="5">
    <source>
        <dbReference type="Google" id="ProtNLM"/>
    </source>
</evidence>
<name>A0A4Y1WT10_9BACT</name>
<protein>
    <recommendedName>
        <fullName evidence="5">Fibronectin type-III domain-containing protein</fullName>
    </recommendedName>
</protein>
<gene>
    <name evidence="3" type="ORF">A5CBH24_10980</name>
</gene>
<dbReference type="PROSITE" id="PS51257">
    <property type="entry name" value="PROKAR_LIPOPROTEIN"/>
    <property type="match status" value="1"/>
</dbReference>
<keyword evidence="4" id="KW-1185">Reference proteome</keyword>
<dbReference type="KEGG" id="acou:A5CBH24_10980"/>
<evidence type="ECO:0000313" key="3">
    <source>
        <dbReference type="EMBL" id="BBL03785.1"/>
    </source>
</evidence>
<evidence type="ECO:0000256" key="2">
    <source>
        <dbReference type="SAM" id="SignalP"/>
    </source>
</evidence>
<evidence type="ECO:0000256" key="1">
    <source>
        <dbReference type="SAM" id="MobiDB-lite"/>
    </source>
</evidence>
<keyword evidence="2" id="KW-0732">Signal</keyword>
<dbReference type="Proteomes" id="UP000318946">
    <property type="component" value="Chromosome"/>
</dbReference>
<feature type="chain" id="PRO_5021316082" description="Fibronectin type-III domain-containing protein" evidence="2">
    <location>
        <begin position="23"/>
        <end position="552"/>
    </location>
</feature>
<sequence>MFNMKKSLSLLRLLTAAILLSASGGCSETNDPDPEGGGDPPVKEPVTYTITLGETSEQGAAVKVTPSDETATYYCGIHSEASLLGIPTATLLRQIASLDDLDERLHTGTEEFTIAETLTPVTSYKIVVAGYDDKEFTGDIALSEAFAVEPPAGPAAFTFEVKEKSFDNTVIDITPLAAEVPYFAEVKEAAVCDAMTDDAIISEILNLYGSMAEWFTYTGPTTITSSGDFGTLVPGTDYYVLAFGYADGAAATELTKHKFTTDPEGDPTANTFAFDISGVTARSASIQVEPSDKSVRYIWDIVTDAEYKKYGSNAEGIRSYLADYIKGQIDDFFTTPEEVVSVIGVRGDQWFDYEQLKPATTYYVWAACVDAAGNATAAPAVSPAFTTEAAVVSTATATVEFEKYYNGSELYAIDDVTYKNYNNKAYLPAKVLHSADAVKWYTLYTGTDVGDTELYTDDLLIQYLVTQGTPDGEERRYGLTWNAKAYILAVAQDAEGHYGPVFRKSITPSLSGVSPISDLGFVTADAGTQSTPVMLRAVTPAAPLKRTAHVVR</sequence>
<dbReference type="AlphaFoldDB" id="A0A4Y1WT10"/>
<dbReference type="EMBL" id="AP019735">
    <property type="protein sequence ID" value="BBL03785.1"/>
    <property type="molecule type" value="Genomic_DNA"/>
</dbReference>
<reference evidence="4" key="1">
    <citation type="submission" date="2019-06" db="EMBL/GenBank/DDBJ databases">
        <title>Alistipes onderdonkii subsp. vulgaris subsp. nov., Alistipes dispar sp. nov. and Alistipes communis sp. nov., isolated from human faeces, and creation of Alistipes onderdonkii subsp. onderdonkii subsp. nov.</title>
        <authorList>
            <person name="Sakamoto M."/>
            <person name="Ikeyama N."/>
            <person name="Ogata Y."/>
            <person name="Suda W."/>
            <person name="Iino T."/>
            <person name="Hattori M."/>
            <person name="Ohkuma M."/>
        </authorList>
    </citation>
    <scope>NUCLEOTIDE SEQUENCE [LARGE SCALE GENOMIC DNA]</scope>
    <source>
        <strain evidence="4">5CBH24</strain>
    </source>
</reference>
<proteinExistence type="predicted"/>
<feature type="region of interest" description="Disordered" evidence="1">
    <location>
        <begin position="26"/>
        <end position="45"/>
    </location>
</feature>